<dbReference type="EMBL" id="JALLBG020000273">
    <property type="protein sequence ID" value="KAL3757109.1"/>
    <property type="molecule type" value="Genomic_DNA"/>
</dbReference>
<name>A0ABD3M306_9STRA</name>
<feature type="signal peptide" evidence="2">
    <location>
        <begin position="1"/>
        <end position="24"/>
    </location>
</feature>
<comment type="caution">
    <text evidence="3">The sequence shown here is derived from an EMBL/GenBank/DDBJ whole genome shotgun (WGS) entry which is preliminary data.</text>
</comment>
<dbReference type="Proteomes" id="UP001530293">
    <property type="component" value="Unassembled WGS sequence"/>
</dbReference>
<evidence type="ECO:0000256" key="2">
    <source>
        <dbReference type="SAM" id="SignalP"/>
    </source>
</evidence>
<evidence type="ECO:0000313" key="3">
    <source>
        <dbReference type="EMBL" id="KAL3757109.1"/>
    </source>
</evidence>
<feature type="region of interest" description="Disordered" evidence="1">
    <location>
        <begin position="173"/>
        <end position="216"/>
    </location>
</feature>
<feature type="compositionally biased region" description="Low complexity" evidence="1">
    <location>
        <begin position="178"/>
        <end position="213"/>
    </location>
</feature>
<feature type="chain" id="PRO_5044846713" description="Extracellular membrane protein CFEM domain-containing protein" evidence="2">
    <location>
        <begin position="25"/>
        <end position="250"/>
    </location>
</feature>
<sequence>MPSTMLLKQLLPVAFFSIMTFVVASDTALSARAAIIDRALSSFILCLASGAEFNDCCPSGANPNDGACTLLSCVNFDNDNVTIRDTCDCSQVEVACGQVAMFADLVANLSEMCIAVDNCCDDGGDDGADSTLYAKNVIDFATTTSNSEFDRCMATTIEESGLAMPDIEALLPSDDGMTDGSVSSAGDSTGTTATTTTTSSTTTTTTTSTTSSALPQQKTVELSVNTNDATGYAVPLAASFIGSSFAMLLV</sequence>
<gene>
    <name evidence="3" type="ORF">ACHAWU_002948</name>
</gene>
<evidence type="ECO:0000256" key="1">
    <source>
        <dbReference type="SAM" id="MobiDB-lite"/>
    </source>
</evidence>
<keyword evidence="2" id="KW-0732">Signal</keyword>
<evidence type="ECO:0000313" key="4">
    <source>
        <dbReference type="Proteomes" id="UP001530293"/>
    </source>
</evidence>
<dbReference type="AlphaFoldDB" id="A0ABD3M306"/>
<protein>
    <recommendedName>
        <fullName evidence="5">Extracellular membrane protein CFEM domain-containing protein</fullName>
    </recommendedName>
</protein>
<keyword evidence="4" id="KW-1185">Reference proteome</keyword>
<reference evidence="3 4" key="1">
    <citation type="submission" date="2024-10" db="EMBL/GenBank/DDBJ databases">
        <title>Updated reference genomes for cyclostephanoid diatoms.</title>
        <authorList>
            <person name="Roberts W.R."/>
            <person name="Alverson A.J."/>
        </authorList>
    </citation>
    <scope>NUCLEOTIDE SEQUENCE [LARGE SCALE GENOMIC DNA]</scope>
    <source>
        <strain evidence="3 4">AJA232-27</strain>
    </source>
</reference>
<evidence type="ECO:0008006" key="5">
    <source>
        <dbReference type="Google" id="ProtNLM"/>
    </source>
</evidence>
<proteinExistence type="predicted"/>
<accession>A0ABD3M306</accession>
<organism evidence="3 4">
    <name type="scientific">Discostella pseudostelligera</name>
    <dbReference type="NCBI Taxonomy" id="259834"/>
    <lineage>
        <taxon>Eukaryota</taxon>
        <taxon>Sar</taxon>
        <taxon>Stramenopiles</taxon>
        <taxon>Ochrophyta</taxon>
        <taxon>Bacillariophyta</taxon>
        <taxon>Coscinodiscophyceae</taxon>
        <taxon>Thalassiosirophycidae</taxon>
        <taxon>Stephanodiscales</taxon>
        <taxon>Stephanodiscaceae</taxon>
        <taxon>Discostella</taxon>
    </lineage>
</organism>